<dbReference type="Proteomes" id="UP001432322">
    <property type="component" value="Unassembled WGS sequence"/>
</dbReference>
<comment type="similarity">
    <text evidence="1">Belongs to the importin alpha family.</text>
</comment>
<feature type="region of interest" description="Disordered" evidence="5">
    <location>
        <begin position="266"/>
        <end position="338"/>
    </location>
</feature>
<dbReference type="SMART" id="SM00185">
    <property type="entry name" value="ARM"/>
    <property type="match status" value="6"/>
</dbReference>
<keyword evidence="7" id="KW-1185">Reference proteome</keyword>
<feature type="repeat" description="ARM" evidence="4">
    <location>
        <begin position="180"/>
        <end position="208"/>
    </location>
</feature>
<evidence type="ECO:0000256" key="1">
    <source>
        <dbReference type="ARBA" id="ARBA00010394"/>
    </source>
</evidence>
<keyword evidence="2" id="KW-0813">Transport</keyword>
<dbReference type="InterPro" id="IPR011989">
    <property type="entry name" value="ARM-like"/>
</dbReference>
<evidence type="ECO:0000256" key="2">
    <source>
        <dbReference type="ARBA" id="ARBA00022448"/>
    </source>
</evidence>
<dbReference type="PROSITE" id="PS50176">
    <property type="entry name" value="ARM_REPEAT"/>
    <property type="match status" value="3"/>
</dbReference>
<comment type="caution">
    <text evidence="6">The sequence shown here is derived from an EMBL/GenBank/DDBJ whole genome shotgun (WGS) entry which is preliminary data.</text>
</comment>
<gene>
    <name evidence="6" type="ORF">PFISCL1PPCAC_8147</name>
</gene>
<dbReference type="InterPro" id="IPR000225">
    <property type="entry name" value="Armadillo"/>
</dbReference>
<feature type="repeat" description="ARM" evidence="4">
    <location>
        <begin position="11"/>
        <end position="53"/>
    </location>
</feature>
<evidence type="ECO:0000256" key="3">
    <source>
        <dbReference type="ARBA" id="ARBA00022927"/>
    </source>
</evidence>
<dbReference type="AlphaFoldDB" id="A0AAV5VAZ9"/>
<evidence type="ECO:0000256" key="4">
    <source>
        <dbReference type="PROSITE-ProRule" id="PRU00259"/>
    </source>
</evidence>
<sequence>DSPVDSLIDLGILPILIHCLTSENAGTQFEAAWALTNIAAGTNEHTQAVVHAGAVPKLFNLLQSGNRKVTEQAVWALGNIIGDGPHSRDDCINLGIVDSLLKFIDPEISVGFLRTVNWVLVNLCRSNDPPLTAEIIKQLLSAFVGLIRHKDTKILVGIVWALYSLTDGGNEQIEMVVESGAVPDLILLLGHSDVKVQTTALRAVRNISTGCGKWTPLLLDNGILRFFPELLSHSHYGISKEAVWLMSHITAVNAVVNAVNAVNHRCRPPSPRHPSAREGRLPHSEGSCVDSVQSDHLCPSRPGGQDGAGGHHCALLRNPRSSSVDNCSGGPRRNQQHY</sequence>
<dbReference type="GO" id="GO:0015031">
    <property type="term" value="P:protein transport"/>
    <property type="evidence" value="ECO:0007669"/>
    <property type="project" value="UniProtKB-KW"/>
</dbReference>
<evidence type="ECO:0000313" key="7">
    <source>
        <dbReference type="Proteomes" id="UP001432322"/>
    </source>
</evidence>
<evidence type="ECO:0000256" key="5">
    <source>
        <dbReference type="SAM" id="MobiDB-lite"/>
    </source>
</evidence>
<organism evidence="6 7">
    <name type="scientific">Pristionchus fissidentatus</name>
    <dbReference type="NCBI Taxonomy" id="1538716"/>
    <lineage>
        <taxon>Eukaryota</taxon>
        <taxon>Metazoa</taxon>
        <taxon>Ecdysozoa</taxon>
        <taxon>Nematoda</taxon>
        <taxon>Chromadorea</taxon>
        <taxon>Rhabditida</taxon>
        <taxon>Rhabditina</taxon>
        <taxon>Diplogasteromorpha</taxon>
        <taxon>Diplogasteroidea</taxon>
        <taxon>Neodiplogasteridae</taxon>
        <taxon>Pristionchus</taxon>
    </lineage>
</organism>
<evidence type="ECO:0000313" key="6">
    <source>
        <dbReference type="EMBL" id="GMT16850.1"/>
    </source>
</evidence>
<feature type="repeat" description="ARM" evidence="4">
    <location>
        <begin position="53"/>
        <end position="80"/>
    </location>
</feature>
<protein>
    <submittedName>
        <fullName evidence="6">Uncharacterized protein</fullName>
    </submittedName>
</protein>
<dbReference type="Pfam" id="PF00514">
    <property type="entry name" value="Arm"/>
    <property type="match status" value="3"/>
</dbReference>
<accession>A0AAV5VAZ9</accession>
<keyword evidence="3" id="KW-0653">Protein transport</keyword>
<dbReference type="Gene3D" id="1.25.10.10">
    <property type="entry name" value="Leucine-rich Repeat Variant"/>
    <property type="match status" value="1"/>
</dbReference>
<feature type="non-terminal residue" evidence="6">
    <location>
        <position position="1"/>
    </location>
</feature>
<dbReference type="PANTHER" id="PTHR23316">
    <property type="entry name" value="IMPORTIN ALPHA"/>
    <property type="match status" value="1"/>
</dbReference>
<name>A0AAV5VAZ9_9BILA</name>
<dbReference type="InterPro" id="IPR016024">
    <property type="entry name" value="ARM-type_fold"/>
</dbReference>
<dbReference type="EMBL" id="BTSY01000002">
    <property type="protein sequence ID" value="GMT16850.1"/>
    <property type="molecule type" value="Genomic_DNA"/>
</dbReference>
<reference evidence="6" key="1">
    <citation type="submission" date="2023-10" db="EMBL/GenBank/DDBJ databases">
        <title>Genome assembly of Pristionchus species.</title>
        <authorList>
            <person name="Yoshida K."/>
            <person name="Sommer R.J."/>
        </authorList>
    </citation>
    <scope>NUCLEOTIDE SEQUENCE</scope>
    <source>
        <strain evidence="6">RS5133</strain>
    </source>
</reference>
<proteinExistence type="inferred from homology"/>
<dbReference type="SUPFAM" id="SSF48371">
    <property type="entry name" value="ARM repeat"/>
    <property type="match status" value="1"/>
</dbReference>